<dbReference type="GO" id="GO:0034599">
    <property type="term" value="P:cellular response to oxidative stress"/>
    <property type="evidence" value="ECO:0007669"/>
    <property type="project" value="TreeGrafter"/>
</dbReference>
<name>A0A1M6MR53_9FLAO</name>
<dbReference type="InterPro" id="IPR036249">
    <property type="entry name" value="Thioredoxin-like_sf"/>
</dbReference>
<comment type="function">
    <text evidence="1">Thiol-specific peroxidase that catalyzes the reduction of hydrogen peroxide and organic hydroperoxides to water and alcohols, respectively. Plays a role in cell protection against oxidative stress by detoxifying peroxides and as sensor of hydrogen peroxide-mediated signaling events.</text>
</comment>
<dbReference type="RefSeq" id="WP_072995285.1">
    <property type="nucleotide sequence ID" value="NZ_FQYU01000010.1"/>
</dbReference>
<keyword evidence="4" id="KW-0575">Peroxidase</keyword>
<keyword evidence="8" id="KW-0793">Thylakoid</keyword>
<keyword evidence="6" id="KW-0809">Transit peptide</keyword>
<protein>
    <recommendedName>
        <fullName evidence="3">thioredoxin-dependent peroxiredoxin</fullName>
        <ecNumber evidence="3">1.11.1.24</ecNumber>
    </recommendedName>
    <alternativeName>
        <fullName evidence="11">Thioredoxin peroxidase</fullName>
    </alternativeName>
    <alternativeName>
        <fullName evidence="13">Thioredoxin-dependent peroxiredoxin Bcp</fullName>
    </alternativeName>
</protein>
<comment type="similarity">
    <text evidence="12">Belongs to the peroxiredoxin family. BCP/PrxQ subfamily.</text>
</comment>
<evidence type="ECO:0000313" key="18">
    <source>
        <dbReference type="EMBL" id="SHJ85849.1"/>
    </source>
</evidence>
<feature type="active site" description="Cysteine sulfenic acid (-SOH) intermediate; for peroxidase activity" evidence="16">
    <location>
        <position position="46"/>
    </location>
</feature>
<dbReference type="GO" id="GO:0045454">
    <property type="term" value="P:cell redox homeostasis"/>
    <property type="evidence" value="ECO:0007669"/>
    <property type="project" value="TreeGrafter"/>
</dbReference>
<dbReference type="EC" id="1.11.1.24" evidence="3"/>
<comment type="subunit">
    <text evidence="2">Monomer.</text>
</comment>
<keyword evidence="10" id="KW-0676">Redox-active center</keyword>
<evidence type="ECO:0000256" key="9">
    <source>
        <dbReference type="ARBA" id="ARBA00023157"/>
    </source>
</evidence>
<dbReference type="PANTHER" id="PTHR42801">
    <property type="entry name" value="THIOREDOXIN-DEPENDENT PEROXIDE REDUCTASE"/>
    <property type="match status" value="1"/>
</dbReference>
<evidence type="ECO:0000256" key="3">
    <source>
        <dbReference type="ARBA" id="ARBA00013017"/>
    </source>
</evidence>
<dbReference type="Proteomes" id="UP000184543">
    <property type="component" value="Unassembled WGS sequence"/>
</dbReference>
<evidence type="ECO:0000256" key="16">
    <source>
        <dbReference type="PIRSR" id="PIRSR000239-1"/>
    </source>
</evidence>
<evidence type="ECO:0000256" key="4">
    <source>
        <dbReference type="ARBA" id="ARBA00022559"/>
    </source>
</evidence>
<keyword evidence="5" id="KW-0049">Antioxidant</keyword>
<dbReference type="FunFam" id="3.40.30.10:FF:000122">
    <property type="entry name" value="Peroxiredoxin Q chloroplastic"/>
    <property type="match status" value="1"/>
</dbReference>
<dbReference type="SUPFAM" id="SSF52833">
    <property type="entry name" value="Thioredoxin-like"/>
    <property type="match status" value="1"/>
</dbReference>
<evidence type="ECO:0000256" key="13">
    <source>
        <dbReference type="ARBA" id="ARBA00042639"/>
    </source>
</evidence>
<dbReference type="GO" id="GO:0008379">
    <property type="term" value="F:thioredoxin peroxidase activity"/>
    <property type="evidence" value="ECO:0007669"/>
    <property type="project" value="TreeGrafter"/>
</dbReference>
<dbReference type="EMBL" id="FQYU01000010">
    <property type="protein sequence ID" value="SHJ85849.1"/>
    <property type="molecule type" value="Genomic_DNA"/>
</dbReference>
<comment type="subcellular location">
    <subcellularLocation>
        <location evidence="15">Thylakoid</location>
    </subcellularLocation>
</comment>
<evidence type="ECO:0000256" key="11">
    <source>
        <dbReference type="ARBA" id="ARBA00032824"/>
    </source>
</evidence>
<dbReference type="CDD" id="cd03017">
    <property type="entry name" value="PRX_BCP"/>
    <property type="match status" value="1"/>
</dbReference>
<dbReference type="PIRSF" id="PIRSF000239">
    <property type="entry name" value="AHPC"/>
    <property type="match status" value="1"/>
</dbReference>
<evidence type="ECO:0000256" key="8">
    <source>
        <dbReference type="ARBA" id="ARBA00023078"/>
    </source>
</evidence>
<dbReference type="OrthoDB" id="9812811at2"/>
<evidence type="ECO:0000256" key="12">
    <source>
        <dbReference type="ARBA" id="ARBA00038489"/>
    </source>
</evidence>
<gene>
    <name evidence="18" type="ORF">SAMN04488513_110105</name>
</gene>
<dbReference type="AlphaFoldDB" id="A0A1M6MR53"/>
<dbReference type="STRING" id="192903.SAMN04488513_110105"/>
<evidence type="ECO:0000256" key="15">
    <source>
        <dbReference type="ARBA" id="ARBA00060385"/>
    </source>
</evidence>
<organism evidence="18 19">
    <name type="scientific">Pseudozobellia thermophila</name>
    <dbReference type="NCBI Taxonomy" id="192903"/>
    <lineage>
        <taxon>Bacteria</taxon>
        <taxon>Pseudomonadati</taxon>
        <taxon>Bacteroidota</taxon>
        <taxon>Flavobacteriia</taxon>
        <taxon>Flavobacteriales</taxon>
        <taxon>Flavobacteriaceae</taxon>
        <taxon>Pseudozobellia</taxon>
    </lineage>
</organism>
<evidence type="ECO:0000256" key="5">
    <source>
        <dbReference type="ARBA" id="ARBA00022862"/>
    </source>
</evidence>
<dbReference type="GO" id="GO:0005737">
    <property type="term" value="C:cytoplasm"/>
    <property type="evidence" value="ECO:0007669"/>
    <property type="project" value="TreeGrafter"/>
</dbReference>
<evidence type="ECO:0000256" key="6">
    <source>
        <dbReference type="ARBA" id="ARBA00022946"/>
    </source>
</evidence>
<dbReference type="Gene3D" id="3.40.30.10">
    <property type="entry name" value="Glutaredoxin"/>
    <property type="match status" value="1"/>
</dbReference>
<proteinExistence type="inferred from homology"/>
<evidence type="ECO:0000256" key="7">
    <source>
        <dbReference type="ARBA" id="ARBA00023002"/>
    </source>
</evidence>
<evidence type="ECO:0000256" key="10">
    <source>
        <dbReference type="ARBA" id="ARBA00023284"/>
    </source>
</evidence>
<reference evidence="19" key="1">
    <citation type="submission" date="2016-11" db="EMBL/GenBank/DDBJ databases">
        <authorList>
            <person name="Varghese N."/>
            <person name="Submissions S."/>
        </authorList>
    </citation>
    <scope>NUCLEOTIDE SEQUENCE [LARGE SCALE GENOMIC DNA]</scope>
    <source>
        <strain evidence="19">DSM 19858</strain>
    </source>
</reference>
<keyword evidence="7" id="KW-0560">Oxidoreductase</keyword>
<dbReference type="InterPro" id="IPR013766">
    <property type="entry name" value="Thioredoxin_domain"/>
</dbReference>
<feature type="domain" description="Thioredoxin" evidence="17">
    <location>
        <begin position="3"/>
        <end position="151"/>
    </location>
</feature>
<evidence type="ECO:0000256" key="2">
    <source>
        <dbReference type="ARBA" id="ARBA00011245"/>
    </source>
</evidence>
<sequence length="151" mass="16985">MGLKVGDEIPDFTLPDQYGKVFSSADLKGKKPMVIYFYPKDDTPGCTKEACGFRDGYEQFQELGAEVIGISSDSSEKHRNFAEKHRLPFTLLADTDKKVRKAFKVEKHLLILPGRETYVVDRKGKVAMVFNSMGASRHIQEALKALKSIKL</sequence>
<dbReference type="Pfam" id="PF00578">
    <property type="entry name" value="AhpC-TSA"/>
    <property type="match status" value="1"/>
</dbReference>
<dbReference type="PROSITE" id="PS51352">
    <property type="entry name" value="THIOREDOXIN_2"/>
    <property type="match status" value="1"/>
</dbReference>
<evidence type="ECO:0000259" key="17">
    <source>
        <dbReference type="PROSITE" id="PS51352"/>
    </source>
</evidence>
<evidence type="ECO:0000256" key="14">
    <source>
        <dbReference type="ARBA" id="ARBA00049091"/>
    </source>
</evidence>
<dbReference type="GO" id="GO:0009579">
    <property type="term" value="C:thylakoid"/>
    <property type="evidence" value="ECO:0007669"/>
    <property type="project" value="UniProtKB-SubCell"/>
</dbReference>
<accession>A0A1M6MR53</accession>
<evidence type="ECO:0000256" key="1">
    <source>
        <dbReference type="ARBA" id="ARBA00003330"/>
    </source>
</evidence>
<keyword evidence="9" id="KW-1015">Disulfide bond</keyword>
<dbReference type="InterPro" id="IPR050924">
    <property type="entry name" value="Peroxiredoxin_BCP/PrxQ"/>
</dbReference>
<dbReference type="InterPro" id="IPR024706">
    <property type="entry name" value="Peroxiredoxin_AhpC-typ"/>
</dbReference>
<keyword evidence="19" id="KW-1185">Reference proteome</keyword>
<comment type="catalytic activity">
    <reaction evidence="14">
        <text>a hydroperoxide + [thioredoxin]-dithiol = an alcohol + [thioredoxin]-disulfide + H2O</text>
        <dbReference type="Rhea" id="RHEA:62620"/>
        <dbReference type="Rhea" id="RHEA-COMP:10698"/>
        <dbReference type="Rhea" id="RHEA-COMP:10700"/>
        <dbReference type="ChEBI" id="CHEBI:15377"/>
        <dbReference type="ChEBI" id="CHEBI:29950"/>
        <dbReference type="ChEBI" id="CHEBI:30879"/>
        <dbReference type="ChEBI" id="CHEBI:35924"/>
        <dbReference type="ChEBI" id="CHEBI:50058"/>
        <dbReference type="EC" id="1.11.1.24"/>
    </reaction>
</comment>
<evidence type="ECO:0000313" key="19">
    <source>
        <dbReference type="Proteomes" id="UP000184543"/>
    </source>
</evidence>
<dbReference type="PANTHER" id="PTHR42801:SF4">
    <property type="entry name" value="AHPC_TSA FAMILY PROTEIN"/>
    <property type="match status" value="1"/>
</dbReference>
<dbReference type="InterPro" id="IPR000866">
    <property type="entry name" value="AhpC/TSA"/>
</dbReference>